<dbReference type="Gene3D" id="3.30.710.10">
    <property type="entry name" value="Potassium Channel Kv1.1, Chain A"/>
    <property type="match status" value="1"/>
</dbReference>
<dbReference type="InterPro" id="IPR011333">
    <property type="entry name" value="SKP1/BTB/POZ_sf"/>
</dbReference>
<dbReference type="SUPFAM" id="SSF54695">
    <property type="entry name" value="POZ domain"/>
    <property type="match status" value="1"/>
</dbReference>
<proteinExistence type="predicted"/>
<dbReference type="PROSITE" id="PS50097">
    <property type="entry name" value="BTB"/>
    <property type="match status" value="1"/>
</dbReference>
<protein>
    <recommendedName>
        <fullName evidence="1">BTB domain-containing protein</fullName>
    </recommendedName>
</protein>
<accession>A0AAD7FCG7</accession>
<evidence type="ECO:0000313" key="2">
    <source>
        <dbReference type="EMBL" id="KAJ7611821.1"/>
    </source>
</evidence>
<dbReference type="EMBL" id="JARKIF010000032">
    <property type="protein sequence ID" value="KAJ7611821.1"/>
    <property type="molecule type" value="Genomic_DNA"/>
</dbReference>
<name>A0AAD7FCG7_9AGAR</name>
<dbReference type="InterPro" id="IPR000210">
    <property type="entry name" value="BTB/POZ_dom"/>
</dbReference>
<sequence length="353" mass="39201">MLSDTDIHASIHRIHDLWFEDGNIVLQAANCQFRVHRGILAACSPVFKDMLSFPQPADVELVEGCPLVRLTDHPKEVTVFLKAIFKPDYFMPFPAHTDYAIISGCLRLGHKYDVEHLRLRALVHLSSAFRTTLSEWDTAEYFNPGVGKETPPSACALSQIISWNSQGTDTQISCIQLAREVNALWILPAAFYSLSTSLIHPMSLMPVFNGTVCRGVNVNLAAQDLEAFLDGHSQQTLVSAVRFLGSLSEPGDSSPACDGPAGCSIGRLSAIHSLRDLIALQPSAPLELWSNWEGFDEEVCYPCRDSLEDAHEQMRESFWDGLPEMYGLPSWRQLEQMRDAAIGSHWFVPAAES</sequence>
<feature type="domain" description="BTB" evidence="1">
    <location>
        <begin position="22"/>
        <end position="93"/>
    </location>
</feature>
<evidence type="ECO:0000259" key="1">
    <source>
        <dbReference type="PROSITE" id="PS50097"/>
    </source>
</evidence>
<reference evidence="2" key="1">
    <citation type="submission" date="2023-03" db="EMBL/GenBank/DDBJ databases">
        <title>Massive genome expansion in bonnet fungi (Mycena s.s.) driven by repeated elements and novel gene families across ecological guilds.</title>
        <authorList>
            <consortium name="Lawrence Berkeley National Laboratory"/>
            <person name="Harder C.B."/>
            <person name="Miyauchi S."/>
            <person name="Viragh M."/>
            <person name="Kuo A."/>
            <person name="Thoen E."/>
            <person name="Andreopoulos B."/>
            <person name="Lu D."/>
            <person name="Skrede I."/>
            <person name="Drula E."/>
            <person name="Henrissat B."/>
            <person name="Morin E."/>
            <person name="Kohler A."/>
            <person name="Barry K."/>
            <person name="LaButti K."/>
            <person name="Morin E."/>
            <person name="Salamov A."/>
            <person name="Lipzen A."/>
            <person name="Mereny Z."/>
            <person name="Hegedus B."/>
            <person name="Baldrian P."/>
            <person name="Stursova M."/>
            <person name="Weitz H."/>
            <person name="Taylor A."/>
            <person name="Grigoriev I.V."/>
            <person name="Nagy L.G."/>
            <person name="Martin F."/>
            <person name="Kauserud H."/>
        </authorList>
    </citation>
    <scope>NUCLEOTIDE SEQUENCE</scope>
    <source>
        <strain evidence="2">9284</strain>
    </source>
</reference>
<comment type="caution">
    <text evidence="2">The sequence shown here is derived from an EMBL/GenBank/DDBJ whole genome shotgun (WGS) entry which is preliminary data.</text>
</comment>
<gene>
    <name evidence="2" type="ORF">FB45DRAFT_843911</name>
</gene>
<dbReference type="Pfam" id="PF00651">
    <property type="entry name" value="BTB"/>
    <property type="match status" value="1"/>
</dbReference>
<organism evidence="2 3">
    <name type="scientific">Roridomyces roridus</name>
    <dbReference type="NCBI Taxonomy" id="1738132"/>
    <lineage>
        <taxon>Eukaryota</taxon>
        <taxon>Fungi</taxon>
        <taxon>Dikarya</taxon>
        <taxon>Basidiomycota</taxon>
        <taxon>Agaricomycotina</taxon>
        <taxon>Agaricomycetes</taxon>
        <taxon>Agaricomycetidae</taxon>
        <taxon>Agaricales</taxon>
        <taxon>Marasmiineae</taxon>
        <taxon>Mycenaceae</taxon>
        <taxon>Roridomyces</taxon>
    </lineage>
</organism>
<evidence type="ECO:0000313" key="3">
    <source>
        <dbReference type="Proteomes" id="UP001221142"/>
    </source>
</evidence>
<dbReference type="Proteomes" id="UP001221142">
    <property type="component" value="Unassembled WGS sequence"/>
</dbReference>
<keyword evidence="3" id="KW-1185">Reference proteome</keyword>
<dbReference type="CDD" id="cd18186">
    <property type="entry name" value="BTB_POZ_ZBTB_KLHL-like"/>
    <property type="match status" value="1"/>
</dbReference>
<dbReference type="AlphaFoldDB" id="A0AAD7FCG7"/>